<organism evidence="1 2">
    <name type="scientific">Petrolisthes manimaculis</name>
    <dbReference type="NCBI Taxonomy" id="1843537"/>
    <lineage>
        <taxon>Eukaryota</taxon>
        <taxon>Metazoa</taxon>
        <taxon>Ecdysozoa</taxon>
        <taxon>Arthropoda</taxon>
        <taxon>Crustacea</taxon>
        <taxon>Multicrustacea</taxon>
        <taxon>Malacostraca</taxon>
        <taxon>Eumalacostraca</taxon>
        <taxon>Eucarida</taxon>
        <taxon>Decapoda</taxon>
        <taxon>Pleocyemata</taxon>
        <taxon>Anomura</taxon>
        <taxon>Galatheoidea</taxon>
        <taxon>Porcellanidae</taxon>
        <taxon>Petrolisthes</taxon>
    </lineage>
</organism>
<reference evidence="1" key="1">
    <citation type="submission" date="2023-11" db="EMBL/GenBank/DDBJ databases">
        <title>Genome assemblies of two species of porcelain crab, Petrolisthes cinctipes and Petrolisthes manimaculis (Anomura: Porcellanidae).</title>
        <authorList>
            <person name="Angst P."/>
        </authorList>
    </citation>
    <scope>NUCLEOTIDE SEQUENCE</scope>
    <source>
        <strain evidence="1">PB745_02</strain>
        <tissue evidence="1">Gill</tissue>
    </source>
</reference>
<proteinExistence type="predicted"/>
<protein>
    <submittedName>
        <fullName evidence="1">Uncharacterized protein</fullName>
    </submittedName>
</protein>
<dbReference type="EMBL" id="JAWZYT010003802">
    <property type="protein sequence ID" value="KAK4296663.1"/>
    <property type="molecule type" value="Genomic_DNA"/>
</dbReference>
<evidence type="ECO:0000313" key="2">
    <source>
        <dbReference type="Proteomes" id="UP001292094"/>
    </source>
</evidence>
<sequence>MQHGSSGLLAGWLGGCSGRPRGLIISLPLPAVPSLTCLTNTRPPPTCLPAFMGKTNSLLKVLLWEEGVGEGYVRGEERNRWRREDFVSQRCNGYWEKRRYRRGLCERECMVEDNVEGRGGGYCRRKEMEDNVEGGGGQNVEGGGGYC</sequence>
<gene>
    <name evidence="1" type="ORF">Pmani_030857</name>
</gene>
<name>A0AAE1NVT6_9EUCA</name>
<keyword evidence="2" id="KW-1185">Reference proteome</keyword>
<dbReference type="AlphaFoldDB" id="A0AAE1NVT6"/>
<evidence type="ECO:0000313" key="1">
    <source>
        <dbReference type="EMBL" id="KAK4296663.1"/>
    </source>
</evidence>
<dbReference type="Proteomes" id="UP001292094">
    <property type="component" value="Unassembled WGS sequence"/>
</dbReference>
<comment type="caution">
    <text evidence="1">The sequence shown here is derived from an EMBL/GenBank/DDBJ whole genome shotgun (WGS) entry which is preliminary data.</text>
</comment>
<accession>A0AAE1NVT6</accession>